<accession>D2W185</accession>
<dbReference type="InParanoid" id="D2W185"/>
<protein>
    <submittedName>
        <fullName evidence="2">Predicted protein</fullName>
    </submittedName>
</protein>
<feature type="region of interest" description="Disordered" evidence="1">
    <location>
        <begin position="1"/>
        <end position="32"/>
    </location>
</feature>
<dbReference type="Proteomes" id="UP000006671">
    <property type="component" value="Unassembled WGS sequence"/>
</dbReference>
<dbReference type="AlphaFoldDB" id="D2W185"/>
<proteinExistence type="predicted"/>
<feature type="compositionally biased region" description="Basic and acidic residues" evidence="1">
    <location>
        <begin position="1"/>
        <end position="10"/>
    </location>
</feature>
<sequence length="399" mass="45707">MSKRDRSSREQEDEQEGTLSSEEEIFDDTPTLMKNDFSMERKKKKVKQAPPFNLVKITQDYDQSHYKCVQLGNDYDSYMLFSANKTPTKEIKEVIFMMETFLLIRTVENRIFYMDEMIAHGEVDCSKIIDKSSILKLVATSSSAYLLTKSGIYVYARGTHSFEPSFSIENHDEEFVDISASFVDNLLILTSENRILTTGWNKFGMLGDGTTKSKYHSLVNPETSHTHRVKIIVSGSCFSLYTSGSSLFACGELYNIGSSACVSKFERQSHFKFEASDVEQIIAKPLFTCFWTKQHDLHIYGRGFYTKLNLNQNIYSIAVLYTNIFCSYKNGNEITQTRHEHVSNGEFTTEVVTGKYNVKWFNSVCVGSNSMLLFFTKPQEESIFKKVITNFFDIIVDSS</sequence>
<evidence type="ECO:0000313" key="3">
    <source>
        <dbReference type="Proteomes" id="UP000006671"/>
    </source>
</evidence>
<dbReference type="SUPFAM" id="SSF50985">
    <property type="entry name" value="RCC1/BLIP-II"/>
    <property type="match status" value="1"/>
</dbReference>
<keyword evidence="3" id="KW-1185">Reference proteome</keyword>
<dbReference type="RefSeq" id="XP_002669883.1">
    <property type="nucleotide sequence ID" value="XM_002669837.1"/>
</dbReference>
<feature type="compositionally biased region" description="Acidic residues" evidence="1">
    <location>
        <begin position="11"/>
        <end position="27"/>
    </location>
</feature>
<dbReference type="VEuPathDB" id="AmoebaDB:NAEGRDRAFT_75128"/>
<dbReference type="OrthoDB" id="10527962at2759"/>
<dbReference type="KEGG" id="ngr:NAEGRDRAFT_75128"/>
<gene>
    <name evidence="2" type="ORF">NAEGRDRAFT_75128</name>
</gene>
<organism evidence="3">
    <name type="scientific">Naegleria gruberi</name>
    <name type="common">Amoeba</name>
    <dbReference type="NCBI Taxonomy" id="5762"/>
    <lineage>
        <taxon>Eukaryota</taxon>
        <taxon>Discoba</taxon>
        <taxon>Heterolobosea</taxon>
        <taxon>Tetramitia</taxon>
        <taxon>Eutetramitia</taxon>
        <taxon>Vahlkampfiidae</taxon>
        <taxon>Naegleria</taxon>
    </lineage>
</organism>
<name>D2W185_NAEGR</name>
<dbReference type="GeneID" id="8856696"/>
<evidence type="ECO:0000313" key="2">
    <source>
        <dbReference type="EMBL" id="EFC37139.1"/>
    </source>
</evidence>
<evidence type="ECO:0000256" key="1">
    <source>
        <dbReference type="SAM" id="MobiDB-lite"/>
    </source>
</evidence>
<reference evidence="2 3" key="1">
    <citation type="journal article" date="2010" name="Cell">
        <title>The genome of Naegleria gruberi illuminates early eukaryotic versatility.</title>
        <authorList>
            <person name="Fritz-Laylin L.K."/>
            <person name="Prochnik S.E."/>
            <person name="Ginger M.L."/>
            <person name="Dacks J.B."/>
            <person name="Carpenter M.L."/>
            <person name="Field M.C."/>
            <person name="Kuo A."/>
            <person name="Paredez A."/>
            <person name="Chapman J."/>
            <person name="Pham J."/>
            <person name="Shu S."/>
            <person name="Neupane R."/>
            <person name="Cipriano M."/>
            <person name="Mancuso J."/>
            <person name="Tu H."/>
            <person name="Salamov A."/>
            <person name="Lindquist E."/>
            <person name="Shapiro H."/>
            <person name="Lucas S."/>
            <person name="Grigoriev I.V."/>
            <person name="Cande W.Z."/>
            <person name="Fulton C."/>
            <person name="Rokhsar D.S."/>
            <person name="Dawson S.C."/>
        </authorList>
    </citation>
    <scope>NUCLEOTIDE SEQUENCE [LARGE SCALE GENOMIC DNA]</scope>
    <source>
        <strain evidence="2 3">NEG-M</strain>
    </source>
</reference>
<dbReference type="EMBL" id="GG738921">
    <property type="protein sequence ID" value="EFC37139.1"/>
    <property type="molecule type" value="Genomic_DNA"/>
</dbReference>
<dbReference type="InterPro" id="IPR009091">
    <property type="entry name" value="RCC1/BLIP-II"/>
</dbReference>
<dbReference type="Gene3D" id="2.130.10.30">
    <property type="entry name" value="Regulator of chromosome condensation 1/beta-lactamase-inhibitor protein II"/>
    <property type="match status" value="1"/>
</dbReference>